<dbReference type="Proteomes" id="UP000193431">
    <property type="component" value="Chromosome"/>
</dbReference>
<dbReference type="OrthoDB" id="627992at2"/>
<gene>
    <name evidence="2" type="ORF">BST97_15150</name>
</gene>
<feature type="transmembrane region" description="Helical" evidence="1">
    <location>
        <begin position="23"/>
        <end position="42"/>
    </location>
</feature>
<dbReference type="InterPro" id="IPR025291">
    <property type="entry name" value="DUF4153"/>
</dbReference>
<feature type="transmembrane region" description="Helical" evidence="1">
    <location>
        <begin position="308"/>
        <end position="327"/>
    </location>
</feature>
<dbReference type="Pfam" id="PF13687">
    <property type="entry name" value="DUF4153"/>
    <property type="match status" value="1"/>
</dbReference>
<proteinExistence type="predicted"/>
<feature type="transmembrane region" description="Helical" evidence="1">
    <location>
        <begin position="49"/>
        <end position="67"/>
    </location>
</feature>
<feature type="transmembrane region" description="Helical" evidence="1">
    <location>
        <begin position="266"/>
        <end position="288"/>
    </location>
</feature>
<keyword evidence="1" id="KW-0472">Membrane</keyword>
<protein>
    <submittedName>
        <fullName evidence="2">Uncharacterized protein</fullName>
    </submittedName>
</protein>
<keyword evidence="3" id="KW-1185">Reference proteome</keyword>
<dbReference type="STRING" id="331648.BST97_15150"/>
<accession>A0A1W6MNS4</accession>
<evidence type="ECO:0000313" key="2">
    <source>
        <dbReference type="EMBL" id="ARN79212.1"/>
    </source>
</evidence>
<dbReference type="EMBL" id="CP019344">
    <property type="protein sequence ID" value="ARN79212.1"/>
    <property type="molecule type" value="Genomic_DNA"/>
</dbReference>
<feature type="transmembrane region" description="Helical" evidence="1">
    <location>
        <begin position="165"/>
        <end position="185"/>
    </location>
</feature>
<feature type="transmembrane region" description="Helical" evidence="1">
    <location>
        <begin position="363"/>
        <end position="384"/>
    </location>
</feature>
<reference evidence="2 3" key="1">
    <citation type="submission" date="2016-11" db="EMBL/GenBank/DDBJ databases">
        <title>Trade-off between light-utilization and light-protection in marine flavobacteria.</title>
        <authorList>
            <person name="Kumagai Y."/>
        </authorList>
    </citation>
    <scope>NUCLEOTIDE SEQUENCE [LARGE SCALE GENOMIC DNA]</scope>
    <source>
        <strain evidence="2 3">JCM 13191</strain>
    </source>
</reference>
<evidence type="ECO:0000256" key="1">
    <source>
        <dbReference type="SAM" id="Phobius"/>
    </source>
</evidence>
<evidence type="ECO:0000313" key="3">
    <source>
        <dbReference type="Proteomes" id="UP000193431"/>
    </source>
</evidence>
<feature type="transmembrane region" description="Helical" evidence="1">
    <location>
        <begin position="233"/>
        <end position="254"/>
    </location>
</feature>
<feature type="transmembrane region" description="Helical" evidence="1">
    <location>
        <begin position="339"/>
        <end position="357"/>
    </location>
</feature>
<feature type="transmembrane region" description="Helical" evidence="1">
    <location>
        <begin position="135"/>
        <end position="153"/>
    </location>
</feature>
<dbReference type="RefSeq" id="WP_085768015.1">
    <property type="nucleotide sequence ID" value="NZ_CP019344.1"/>
</dbReference>
<feature type="transmembrane region" description="Helical" evidence="1">
    <location>
        <begin position="96"/>
        <end position="115"/>
    </location>
</feature>
<organism evidence="2 3">
    <name type="scientific">Nonlabens spongiae</name>
    <dbReference type="NCBI Taxonomy" id="331648"/>
    <lineage>
        <taxon>Bacteria</taxon>
        <taxon>Pseudomonadati</taxon>
        <taxon>Bacteroidota</taxon>
        <taxon>Flavobacteriia</taxon>
        <taxon>Flavobacteriales</taxon>
        <taxon>Flavobacteriaceae</taxon>
        <taxon>Nonlabens</taxon>
    </lineage>
</organism>
<keyword evidence="1" id="KW-0812">Transmembrane</keyword>
<feature type="transmembrane region" description="Helical" evidence="1">
    <location>
        <begin position="73"/>
        <end position="89"/>
    </location>
</feature>
<name>A0A1W6MNS4_9FLAO</name>
<keyword evidence="1" id="KW-1133">Transmembrane helix</keyword>
<dbReference type="AlphaFoldDB" id="A0A1W6MNS4"/>
<sequence>MKTKIIAIIGGISFATLFYDQRLGLNCLLLSIFFILILFQNVKRIQEKWSILWSGIGMLLSAAAVTLHGSNMAVAFYFFSSFLFIGCVAQSQVSSYLAFFNGVYTTVFGSFHGVFYPDEKTPQESGENRDYSQLARISLIPLGLSVIFIFVYYQINPIFSNWVDAIDLGVIDYLWFFTAILGSWITANISRTATIKEWVEKDLSTENSLKPSTSISNRLSSIKNEIQTGTVSLIALNVLLVVFLISEFVFVSNIQEYPASVLSDAVHAGVYASIASIVLAIVLILIFFRGDLNFVEKNTTLKNLSYLWIGLNVLLTLSVLFKTYIYIDQYGLSLKRIGVLMYLSLCVIGLFTTYLKISRKLNFVYLLRRNATIGFTSLLLFSFINWSSVVTKYNIENEFIDYHQFSNLLPQNAAELQQYDLLPEVNEFRRSRYISEFDLAEYQDRNWQEYNGVAASINAQNNKDDQ</sequence>